<dbReference type="OrthoDB" id="7388953at2"/>
<reference evidence="4 5" key="1">
    <citation type="submission" date="2018-07" db="EMBL/GenBank/DDBJ databases">
        <title>a novel species of Sphingomonas isolated from the rhizosphere soil of Araceae plant.</title>
        <authorList>
            <person name="Zhiyong W."/>
            <person name="Qinglan Z."/>
            <person name="Zhiwei F."/>
            <person name="Ding X."/>
            <person name="Gejiao W."/>
            <person name="Shixue Z."/>
        </authorList>
    </citation>
    <scope>NUCLEOTIDE SEQUENCE [LARGE SCALE GENOMIC DNA]</scope>
    <source>
        <strain evidence="4 5">WZY 27</strain>
    </source>
</reference>
<dbReference type="AlphaFoldDB" id="A0A369VWT2"/>
<evidence type="ECO:0000256" key="1">
    <source>
        <dbReference type="PROSITE-ProRule" id="PRU00339"/>
    </source>
</evidence>
<dbReference type="InterPro" id="IPR007730">
    <property type="entry name" value="SPOR-like_dom"/>
</dbReference>
<dbReference type="Pfam" id="PF14559">
    <property type="entry name" value="TPR_19"/>
    <property type="match status" value="1"/>
</dbReference>
<dbReference type="SUPFAM" id="SSF48452">
    <property type="entry name" value="TPR-like"/>
    <property type="match status" value="1"/>
</dbReference>
<comment type="caution">
    <text evidence="4">The sequence shown here is derived from an EMBL/GenBank/DDBJ whole genome shotgun (WGS) entry which is preliminary data.</text>
</comment>
<dbReference type="GO" id="GO:0042834">
    <property type="term" value="F:peptidoglycan binding"/>
    <property type="evidence" value="ECO:0007669"/>
    <property type="project" value="InterPro"/>
</dbReference>
<proteinExistence type="predicted"/>
<dbReference type="PROSITE" id="PS50005">
    <property type="entry name" value="TPR"/>
    <property type="match status" value="1"/>
</dbReference>
<evidence type="ECO:0000256" key="2">
    <source>
        <dbReference type="SAM" id="SignalP"/>
    </source>
</evidence>
<name>A0A369VWT2_9SPHN</name>
<dbReference type="Proteomes" id="UP000253918">
    <property type="component" value="Unassembled WGS sequence"/>
</dbReference>
<dbReference type="RefSeq" id="WP_114686425.1">
    <property type="nucleotide sequence ID" value="NZ_QQNB01000001.1"/>
</dbReference>
<protein>
    <submittedName>
        <fullName evidence="4">SPOR domain-containing protein</fullName>
    </submittedName>
</protein>
<evidence type="ECO:0000259" key="3">
    <source>
        <dbReference type="PROSITE" id="PS51724"/>
    </source>
</evidence>
<dbReference type="SUPFAM" id="SSF110997">
    <property type="entry name" value="Sporulation related repeat"/>
    <property type="match status" value="1"/>
</dbReference>
<dbReference type="EMBL" id="QQNB01000001">
    <property type="protein sequence ID" value="RDE06846.1"/>
    <property type="molecule type" value="Genomic_DNA"/>
</dbReference>
<accession>A0A369VWT2</accession>
<feature type="domain" description="SPOR" evidence="3">
    <location>
        <begin position="340"/>
        <end position="433"/>
    </location>
</feature>
<feature type="repeat" description="TPR" evidence="1">
    <location>
        <begin position="72"/>
        <end position="105"/>
    </location>
</feature>
<evidence type="ECO:0000313" key="5">
    <source>
        <dbReference type="Proteomes" id="UP000253918"/>
    </source>
</evidence>
<feature type="chain" id="PRO_5016661909" evidence="2">
    <location>
        <begin position="27"/>
        <end position="440"/>
    </location>
</feature>
<gene>
    <name evidence="4" type="ORF">DVW87_03985</name>
</gene>
<keyword evidence="5" id="KW-1185">Reference proteome</keyword>
<dbReference type="Gene3D" id="3.30.70.1070">
    <property type="entry name" value="Sporulation related repeat"/>
    <property type="match status" value="1"/>
</dbReference>
<evidence type="ECO:0000313" key="4">
    <source>
        <dbReference type="EMBL" id="RDE06846.1"/>
    </source>
</evidence>
<dbReference type="InterPro" id="IPR019734">
    <property type="entry name" value="TPR_rpt"/>
</dbReference>
<dbReference type="Pfam" id="PF05036">
    <property type="entry name" value="SPOR"/>
    <property type="match status" value="1"/>
</dbReference>
<keyword evidence="2" id="KW-0732">Signal</keyword>
<dbReference type="Gene3D" id="1.25.40.10">
    <property type="entry name" value="Tetratricopeptide repeat domain"/>
    <property type="match status" value="1"/>
</dbReference>
<dbReference type="InterPro" id="IPR036680">
    <property type="entry name" value="SPOR-like_sf"/>
</dbReference>
<dbReference type="PROSITE" id="PS51724">
    <property type="entry name" value="SPOR"/>
    <property type="match status" value="1"/>
</dbReference>
<keyword evidence="1" id="KW-0802">TPR repeat</keyword>
<feature type="signal peptide" evidence="2">
    <location>
        <begin position="1"/>
        <end position="26"/>
    </location>
</feature>
<dbReference type="InterPro" id="IPR011990">
    <property type="entry name" value="TPR-like_helical_dom_sf"/>
</dbReference>
<sequence>MTLRAAIALGASALVLGGIAAAGVTAADHGDAKTLKAARQEAGRAGKLLDKARAEEAVAHAEAAVRFAPQVASYRTLLGLSYMKAGRFTSAHSAFADALTLDPQDGRAALNLALAQIAEGQWSAARETLDANARTIAPSDRGLAIALAGDPSAAVEILGAAVRAPDADAKTRQNFALALALAGQWQMAKTMVSVDLPPLEADKRIMHWAQFAKPKSASDQVASLLGVQPVMDAGMPVALALNAPVGVAEAAPVEAFMPGQSAGKAVVEIAVPAPALPGKPVEVAAAPAELNAAAVAIRFAAPREVLQALPARSAPVLVARAPYKARLASAPSLATVATDAPARGNYYVQLGAFQSASVARDRWAAIRSRAPLFAAYQPQGVNASVKGGSFYRLSVGGFPRGEATRLCASWRAKGGKCFVRIGAGDQMAAWLKAGMQVASR</sequence>
<organism evidence="4 5">
    <name type="scientific">Sphingomonas aracearum</name>
    <dbReference type="NCBI Taxonomy" id="2283317"/>
    <lineage>
        <taxon>Bacteria</taxon>
        <taxon>Pseudomonadati</taxon>
        <taxon>Pseudomonadota</taxon>
        <taxon>Alphaproteobacteria</taxon>
        <taxon>Sphingomonadales</taxon>
        <taxon>Sphingomonadaceae</taxon>
        <taxon>Sphingomonas</taxon>
    </lineage>
</organism>